<protein>
    <submittedName>
        <fullName evidence="1">Uncharacterized protein</fullName>
    </submittedName>
</protein>
<keyword evidence="2" id="KW-1185">Reference proteome</keyword>
<organism evidence="1 2">
    <name type="scientific">Pedobacter quisquiliarum</name>
    <dbReference type="NCBI Taxonomy" id="1834438"/>
    <lineage>
        <taxon>Bacteria</taxon>
        <taxon>Pseudomonadati</taxon>
        <taxon>Bacteroidota</taxon>
        <taxon>Sphingobacteriia</taxon>
        <taxon>Sphingobacteriales</taxon>
        <taxon>Sphingobacteriaceae</taxon>
        <taxon>Pedobacter</taxon>
    </lineage>
</organism>
<dbReference type="Proteomes" id="UP000651668">
    <property type="component" value="Unassembled WGS sequence"/>
</dbReference>
<reference evidence="1" key="2">
    <citation type="submission" date="2020-09" db="EMBL/GenBank/DDBJ databases">
        <authorList>
            <person name="Sun Q."/>
            <person name="Zhou Y."/>
        </authorList>
    </citation>
    <scope>NUCLEOTIDE SEQUENCE</scope>
    <source>
        <strain evidence="1">CGMCC 1.15343</strain>
    </source>
</reference>
<comment type="caution">
    <text evidence="1">The sequence shown here is derived from an EMBL/GenBank/DDBJ whole genome shotgun (WGS) entry which is preliminary data.</text>
</comment>
<proteinExistence type="predicted"/>
<evidence type="ECO:0000313" key="2">
    <source>
        <dbReference type="Proteomes" id="UP000651668"/>
    </source>
</evidence>
<dbReference type="AlphaFoldDB" id="A0A916UA73"/>
<dbReference type="EMBL" id="BMIL01000005">
    <property type="protein sequence ID" value="GGC64835.1"/>
    <property type="molecule type" value="Genomic_DNA"/>
</dbReference>
<name>A0A916UA73_9SPHI</name>
<reference evidence="1" key="1">
    <citation type="journal article" date="2014" name="Int. J. Syst. Evol. Microbiol.">
        <title>Complete genome sequence of Corynebacterium casei LMG S-19264T (=DSM 44701T), isolated from a smear-ripened cheese.</title>
        <authorList>
            <consortium name="US DOE Joint Genome Institute (JGI-PGF)"/>
            <person name="Walter F."/>
            <person name="Albersmeier A."/>
            <person name="Kalinowski J."/>
            <person name="Ruckert C."/>
        </authorList>
    </citation>
    <scope>NUCLEOTIDE SEQUENCE</scope>
    <source>
        <strain evidence="1">CGMCC 1.15343</strain>
    </source>
</reference>
<evidence type="ECO:0000313" key="1">
    <source>
        <dbReference type="EMBL" id="GGC64835.1"/>
    </source>
</evidence>
<dbReference type="RefSeq" id="WP_188626557.1">
    <property type="nucleotide sequence ID" value="NZ_BMIL01000005.1"/>
</dbReference>
<gene>
    <name evidence="1" type="ORF">GCM10011387_18090</name>
</gene>
<sequence>MYNFKEDNDAQELLRSLVTRLMQFALLSNLDIDEVFEWAGVNLDTLNEDFVHQTAYWEVIKMKRAERERLQQFGIQLFENKLPDWIPA</sequence>
<accession>A0A916UA73</accession>